<comment type="caution">
    <text evidence="3">The sequence shown here is derived from an EMBL/GenBank/DDBJ whole genome shotgun (WGS) entry which is preliminary data.</text>
</comment>
<dbReference type="EMBL" id="SETE01000002">
    <property type="protein sequence ID" value="RYM35163.1"/>
    <property type="molecule type" value="Genomic_DNA"/>
</dbReference>
<keyword evidence="4" id="KW-1185">Reference proteome</keyword>
<name>A0A4Q4KNW5_9FLAO</name>
<dbReference type="NCBIfam" id="TIGR04183">
    <property type="entry name" value="Por_Secre_tail"/>
    <property type="match status" value="1"/>
</dbReference>
<dbReference type="PANTHER" id="PTHR10900:SF77">
    <property type="entry name" value="FI19380P1"/>
    <property type="match status" value="1"/>
</dbReference>
<dbReference type="Gene3D" id="2.30.180.10">
    <property type="entry name" value="FAS1 domain"/>
    <property type="match status" value="2"/>
</dbReference>
<dbReference type="PROSITE" id="PS50213">
    <property type="entry name" value="FAS1"/>
    <property type="match status" value="2"/>
</dbReference>
<proteinExistence type="predicted"/>
<feature type="domain" description="FAS1" evidence="2">
    <location>
        <begin position="172"/>
        <end position="303"/>
    </location>
</feature>
<dbReference type="InterPro" id="IPR050904">
    <property type="entry name" value="Adhesion/Biosynth-related"/>
</dbReference>
<accession>A0A4Q4KNW5</accession>
<dbReference type="FunFam" id="2.30.180.10:FF:000032">
    <property type="entry name" value="Fasciclin domain-containing protein, putative"/>
    <property type="match status" value="1"/>
</dbReference>
<dbReference type="SUPFAM" id="SSF82153">
    <property type="entry name" value="FAS1 domain"/>
    <property type="match status" value="2"/>
</dbReference>
<dbReference type="InterPro" id="IPR000782">
    <property type="entry name" value="FAS1_domain"/>
</dbReference>
<dbReference type="PANTHER" id="PTHR10900">
    <property type="entry name" value="PERIOSTIN-RELATED"/>
    <property type="match status" value="1"/>
</dbReference>
<gene>
    <name evidence="3" type="ORF">ERX46_07240</name>
</gene>
<keyword evidence="1" id="KW-0732">Signal</keyword>
<dbReference type="Pfam" id="PF18962">
    <property type="entry name" value="Por_Secre_tail"/>
    <property type="match status" value="1"/>
</dbReference>
<dbReference type="Proteomes" id="UP000293952">
    <property type="component" value="Unassembled WGS sequence"/>
</dbReference>
<reference evidence="3 4" key="1">
    <citation type="submission" date="2019-02" db="EMBL/GenBank/DDBJ databases">
        <title>Genome sequence of the sea-ice species Brumimicrobium glaciale.</title>
        <authorList>
            <person name="Bowman J.P."/>
        </authorList>
    </citation>
    <scope>NUCLEOTIDE SEQUENCE [LARGE SCALE GENOMIC DNA]</scope>
    <source>
        <strain evidence="3 4">IC156</strain>
    </source>
</reference>
<dbReference type="OrthoDB" id="9800666at2"/>
<dbReference type="GO" id="GO:0005615">
    <property type="term" value="C:extracellular space"/>
    <property type="evidence" value="ECO:0007669"/>
    <property type="project" value="TreeGrafter"/>
</dbReference>
<feature type="domain" description="FAS1" evidence="2">
    <location>
        <begin position="35"/>
        <end position="170"/>
    </location>
</feature>
<organism evidence="3 4">
    <name type="scientific">Brumimicrobium glaciale</name>
    <dbReference type="NCBI Taxonomy" id="200475"/>
    <lineage>
        <taxon>Bacteria</taxon>
        <taxon>Pseudomonadati</taxon>
        <taxon>Bacteroidota</taxon>
        <taxon>Flavobacteriia</taxon>
        <taxon>Flavobacteriales</taxon>
        <taxon>Crocinitomicaceae</taxon>
        <taxon>Brumimicrobium</taxon>
    </lineage>
</organism>
<dbReference type="SMART" id="SM00554">
    <property type="entry name" value="FAS1"/>
    <property type="match status" value="2"/>
</dbReference>
<evidence type="ECO:0000313" key="4">
    <source>
        <dbReference type="Proteomes" id="UP000293952"/>
    </source>
</evidence>
<evidence type="ECO:0000313" key="3">
    <source>
        <dbReference type="EMBL" id="RYM35163.1"/>
    </source>
</evidence>
<evidence type="ECO:0000256" key="1">
    <source>
        <dbReference type="ARBA" id="ARBA00022729"/>
    </source>
</evidence>
<dbReference type="AlphaFoldDB" id="A0A4Q4KNW5"/>
<dbReference type="Pfam" id="PF02469">
    <property type="entry name" value="Fasciclin"/>
    <property type="match status" value="2"/>
</dbReference>
<sequence>MIELKLNIMKTILSKTMKNVSLTLALAMMGVTAFGQTVYGVISNSPNHTTLKAAIDAAGLQPTLDDPMGDFTVFAPDNDAFSTLLDSLGITAPALLASADLDDILTYHVLAGTVNAADIMNGDIVTPLNAMNTLKLTVTLTPEVFINHAKVDVADISATNGVVHSIDAVLLADETVADVAIDNGFSTLVTAVVEARLLPALTNPLLELTVFAPSNMAFTTYITNSGISEADLLASPALANILLYHVLGMEVMSNDLTNGLVTTLNGADVLVDITSGVMINDAAVTLADVDADNGVVHAIDKILVPGTASVENLEMNQIAVYPNPTTSLIKVENFENAEYKIVNAAGMLVQNDKMNLNTINVETLDNGMYYLFIMDGEKTFTSQFIKE</sequence>
<evidence type="ECO:0000259" key="2">
    <source>
        <dbReference type="PROSITE" id="PS50213"/>
    </source>
</evidence>
<protein>
    <submittedName>
        <fullName evidence="3">T9SS type A sorting domain-containing protein</fullName>
    </submittedName>
</protein>
<dbReference type="InterPro" id="IPR036378">
    <property type="entry name" value="FAS1_dom_sf"/>
</dbReference>
<dbReference type="InterPro" id="IPR026444">
    <property type="entry name" value="Secre_tail"/>
</dbReference>